<dbReference type="EMBL" id="JPOS01000002">
    <property type="protein sequence ID" value="KGE89858.1"/>
    <property type="molecule type" value="Genomic_DNA"/>
</dbReference>
<gene>
    <name evidence="2" type="ORF">IX84_00690</name>
</gene>
<evidence type="ECO:0000313" key="3">
    <source>
        <dbReference type="Proteomes" id="UP000029736"/>
    </source>
</evidence>
<protein>
    <recommendedName>
        <fullName evidence="4">TonB C-terminal domain-containing protein</fullName>
    </recommendedName>
</protein>
<dbReference type="RefSeq" id="WP_044215657.1">
    <property type="nucleotide sequence ID" value="NZ_JBKAGJ010000014.1"/>
</dbReference>
<organism evidence="2 3">
    <name type="scientific">Phaeodactylibacter xiamenensis</name>
    <dbReference type="NCBI Taxonomy" id="1524460"/>
    <lineage>
        <taxon>Bacteria</taxon>
        <taxon>Pseudomonadati</taxon>
        <taxon>Bacteroidota</taxon>
        <taxon>Saprospiria</taxon>
        <taxon>Saprospirales</taxon>
        <taxon>Haliscomenobacteraceae</taxon>
        <taxon>Phaeodactylibacter</taxon>
    </lineage>
</organism>
<dbReference type="AlphaFoldDB" id="A0A098SDZ4"/>
<evidence type="ECO:0008006" key="4">
    <source>
        <dbReference type="Google" id="ProtNLM"/>
    </source>
</evidence>
<evidence type="ECO:0000313" key="2">
    <source>
        <dbReference type="EMBL" id="KGE89858.1"/>
    </source>
</evidence>
<feature type="signal peptide" evidence="1">
    <location>
        <begin position="1"/>
        <end position="26"/>
    </location>
</feature>
<sequence length="225" mass="24896">MRTINSIVTCLLTTLFLATLSNCGYEANEGATNQTVAEAADSISPPADETDGADNVEGYHTVQMSTVYKDLMPVPEAVMEGENTYAAYYPGEAVFDFSPDRYVFRYLIPDKNVDGDLLNQQERQPPLFNTSCARAEVPLECSNSAYLAYNDAQETPLNRIVYAYITLNENGELERIDHIQPANNAACGPCRVKAQAYLENLPEWEPAYFFNGSAVKAQLILPVKI</sequence>
<name>A0A098SDZ4_9BACT</name>
<comment type="caution">
    <text evidence="2">The sequence shown here is derived from an EMBL/GenBank/DDBJ whole genome shotgun (WGS) entry which is preliminary data.</text>
</comment>
<keyword evidence="3" id="KW-1185">Reference proteome</keyword>
<reference evidence="2 3" key="1">
    <citation type="journal article" date="2014" name="Int. J. Syst. Evol. Microbiol.">
        <title>Phaeodactylibacter xiamenensis gen. nov., sp. nov., a member of the family Saprospiraceae isolated from the marine alga Phaeodactylum tricornutum.</title>
        <authorList>
            <person name="Chen Z.Jr."/>
            <person name="Lei X."/>
            <person name="Lai Q."/>
            <person name="Li Y."/>
            <person name="Zhang B."/>
            <person name="Zhang J."/>
            <person name="Zhang H."/>
            <person name="Yang L."/>
            <person name="Zheng W."/>
            <person name="Tian Y."/>
            <person name="Yu Z."/>
            <person name="Xu H.Jr."/>
            <person name="Zheng T."/>
        </authorList>
    </citation>
    <scope>NUCLEOTIDE SEQUENCE [LARGE SCALE GENOMIC DNA]</scope>
    <source>
        <strain evidence="2 3">KD52</strain>
    </source>
</reference>
<proteinExistence type="predicted"/>
<dbReference type="Proteomes" id="UP000029736">
    <property type="component" value="Unassembled WGS sequence"/>
</dbReference>
<keyword evidence="1" id="KW-0732">Signal</keyword>
<accession>A0A098SDZ4</accession>
<feature type="chain" id="PRO_5001940172" description="TonB C-terminal domain-containing protein" evidence="1">
    <location>
        <begin position="27"/>
        <end position="225"/>
    </location>
</feature>
<evidence type="ECO:0000256" key="1">
    <source>
        <dbReference type="SAM" id="SignalP"/>
    </source>
</evidence>